<feature type="transmembrane region" description="Helical" evidence="6">
    <location>
        <begin position="76"/>
        <end position="100"/>
    </location>
</feature>
<dbReference type="Proteomes" id="UP001066276">
    <property type="component" value="Chromosome 3_2"/>
</dbReference>
<accession>A0AAV7TF42</accession>
<dbReference type="Pfam" id="PF04505">
    <property type="entry name" value="CD225"/>
    <property type="match status" value="1"/>
</dbReference>
<dbReference type="InterPro" id="IPR051423">
    <property type="entry name" value="CD225/Dispanin"/>
</dbReference>
<keyword evidence="8" id="KW-1185">Reference proteome</keyword>
<dbReference type="PANTHER" id="PTHR14948:SF44">
    <property type="entry name" value="PROLINE-RICH TRANSMEMBRANE PROTEIN 1-LIKE"/>
    <property type="match status" value="1"/>
</dbReference>
<dbReference type="PANTHER" id="PTHR14948">
    <property type="entry name" value="NG5"/>
    <property type="match status" value="1"/>
</dbReference>
<keyword evidence="4 6" id="KW-1133">Transmembrane helix</keyword>
<comment type="subcellular location">
    <subcellularLocation>
        <location evidence="1">Membrane</location>
    </subcellularLocation>
</comment>
<evidence type="ECO:0000313" key="7">
    <source>
        <dbReference type="EMBL" id="KAJ1175025.1"/>
    </source>
</evidence>
<comment type="similarity">
    <text evidence="2">Belongs to the CD225/Dispanin family.</text>
</comment>
<feature type="transmembrane region" description="Helical" evidence="6">
    <location>
        <begin position="34"/>
        <end position="55"/>
    </location>
</feature>
<evidence type="ECO:0000256" key="5">
    <source>
        <dbReference type="ARBA" id="ARBA00023136"/>
    </source>
</evidence>
<keyword evidence="5 6" id="KW-0472">Membrane</keyword>
<evidence type="ECO:0000256" key="2">
    <source>
        <dbReference type="ARBA" id="ARBA00006843"/>
    </source>
</evidence>
<dbReference type="AlphaFoldDB" id="A0AAV7TF42"/>
<protein>
    <submittedName>
        <fullName evidence="7">Uncharacterized protein</fullName>
    </submittedName>
</protein>
<proteinExistence type="inferred from homology"/>
<name>A0AAV7TF42_PLEWA</name>
<keyword evidence="3 6" id="KW-0812">Transmembrane</keyword>
<comment type="caution">
    <text evidence="7">The sequence shown here is derived from an EMBL/GenBank/DDBJ whole genome shotgun (WGS) entry which is preliminary data.</text>
</comment>
<organism evidence="7 8">
    <name type="scientific">Pleurodeles waltl</name>
    <name type="common">Iberian ribbed newt</name>
    <dbReference type="NCBI Taxonomy" id="8319"/>
    <lineage>
        <taxon>Eukaryota</taxon>
        <taxon>Metazoa</taxon>
        <taxon>Chordata</taxon>
        <taxon>Craniata</taxon>
        <taxon>Vertebrata</taxon>
        <taxon>Euteleostomi</taxon>
        <taxon>Amphibia</taxon>
        <taxon>Batrachia</taxon>
        <taxon>Caudata</taxon>
        <taxon>Salamandroidea</taxon>
        <taxon>Salamandridae</taxon>
        <taxon>Pleurodelinae</taxon>
        <taxon>Pleurodeles</taxon>
    </lineage>
</organism>
<evidence type="ECO:0000256" key="1">
    <source>
        <dbReference type="ARBA" id="ARBA00004370"/>
    </source>
</evidence>
<evidence type="ECO:0000256" key="4">
    <source>
        <dbReference type="ARBA" id="ARBA00022989"/>
    </source>
</evidence>
<dbReference type="GO" id="GO:0016020">
    <property type="term" value="C:membrane"/>
    <property type="evidence" value="ECO:0007669"/>
    <property type="project" value="UniProtKB-SubCell"/>
</dbReference>
<gene>
    <name evidence="7" type="ORF">NDU88_000316</name>
</gene>
<evidence type="ECO:0000256" key="3">
    <source>
        <dbReference type="ARBA" id="ARBA00022692"/>
    </source>
</evidence>
<dbReference type="EMBL" id="JANPWB010000006">
    <property type="protein sequence ID" value="KAJ1175025.1"/>
    <property type="molecule type" value="Genomic_DNA"/>
</dbReference>
<dbReference type="InterPro" id="IPR007593">
    <property type="entry name" value="CD225/Dispanin_fam"/>
</dbReference>
<evidence type="ECO:0000256" key="6">
    <source>
        <dbReference type="SAM" id="Phobius"/>
    </source>
</evidence>
<evidence type="ECO:0000313" key="8">
    <source>
        <dbReference type="Proteomes" id="UP001066276"/>
    </source>
</evidence>
<sequence length="116" mass="12619">MSSFAVPLEPPSEDTSIHYGRFDEAAGQVPAYKWWAVFNILCCCLPLGVVAAYFSGEVEERLAKRDFEGAKNASKVARNLNIICLLCGLAGYSALIYYIVQSSQELSSTSAPYIVG</sequence>
<reference evidence="7" key="1">
    <citation type="journal article" date="2022" name="bioRxiv">
        <title>Sequencing and chromosome-scale assembly of the giantPleurodeles waltlgenome.</title>
        <authorList>
            <person name="Brown T."/>
            <person name="Elewa A."/>
            <person name="Iarovenko S."/>
            <person name="Subramanian E."/>
            <person name="Araus A.J."/>
            <person name="Petzold A."/>
            <person name="Susuki M."/>
            <person name="Suzuki K.-i.T."/>
            <person name="Hayashi T."/>
            <person name="Toyoda A."/>
            <person name="Oliveira C."/>
            <person name="Osipova E."/>
            <person name="Leigh N.D."/>
            <person name="Simon A."/>
            <person name="Yun M.H."/>
        </authorList>
    </citation>
    <scope>NUCLEOTIDE SEQUENCE</scope>
    <source>
        <strain evidence="7">20211129_DDA</strain>
        <tissue evidence="7">Liver</tissue>
    </source>
</reference>